<dbReference type="InterPro" id="IPR045851">
    <property type="entry name" value="AMP-bd_C_sf"/>
</dbReference>
<dbReference type="PANTHER" id="PTHR43201:SF32">
    <property type="entry name" value="2-SUCCINYLBENZOATE--COA LIGASE, CHLOROPLASTIC_PEROXISOMAL"/>
    <property type="match status" value="1"/>
</dbReference>
<evidence type="ECO:0000259" key="1">
    <source>
        <dbReference type="Pfam" id="PF00501"/>
    </source>
</evidence>
<dbReference type="GO" id="GO:0006631">
    <property type="term" value="P:fatty acid metabolic process"/>
    <property type="evidence" value="ECO:0007669"/>
    <property type="project" value="TreeGrafter"/>
</dbReference>
<proteinExistence type="predicted"/>
<feature type="domain" description="AMP-dependent synthetase/ligase" evidence="1">
    <location>
        <begin position="15"/>
        <end position="370"/>
    </location>
</feature>
<reference evidence="3 4" key="1">
    <citation type="submission" date="2017-07" db="EMBL/GenBank/DDBJ databases">
        <title>Niveispirillum cyanobacteriorum sp. nov., isolated from cyanobacterial aggregates in a eutrophic lake.</title>
        <authorList>
            <person name="Cai H."/>
        </authorList>
    </citation>
    <scope>NUCLEOTIDE SEQUENCE [LARGE SCALE GENOMIC DNA]</scope>
    <source>
        <strain evidence="4">TH1-14</strain>
    </source>
</reference>
<dbReference type="OrthoDB" id="9803968at2"/>
<name>A0A255Z0R6_9PROT</name>
<dbReference type="Gene3D" id="3.40.50.12780">
    <property type="entry name" value="N-terminal domain of ligase-like"/>
    <property type="match status" value="1"/>
</dbReference>
<evidence type="ECO:0000313" key="4">
    <source>
        <dbReference type="Proteomes" id="UP000216998"/>
    </source>
</evidence>
<dbReference type="Gene3D" id="3.30.300.30">
    <property type="match status" value="1"/>
</dbReference>
<keyword evidence="4" id="KW-1185">Reference proteome</keyword>
<dbReference type="RefSeq" id="WP_094456355.1">
    <property type="nucleotide sequence ID" value="NZ_NOXU01000028.1"/>
</dbReference>
<sequence length="515" mass="55415">MTIAPLPAPDPLAFQAAAQPERIAIIDLIEGRRYTYAELDMAVNRCCAWVSSLLADAAGQRIAVIGRNHVAIPILHLAAARLGAIFAPLNWRLTVAELAFQVADAGPALLLADAEFLETAARSAEGQDGTRVMDIAAAFAQWDGLAPARPLRIPSADHPSTLLYTSGTSGRPKGALLSESNLFFTNVNFSLMNRVNATSVVLCDMPLFHVVGLVTMVRTPLMQGGTLILSRGFDPSVTLARLSDPDLGITHYMCVPQMAQTLRQHPDYDPARLHRLVALCTGGAPMPAALIQRFSDDGITIADGYGMSEAGTVLGMPISNRERIVAKAGSAGIPGPTLRLRLVDDDGIDVPDGAVGEIWIHGPNLSPGYWNRPELPTLAEQGGWLRTGDAARRDADGFYYLVDRKKDMFISGGENVYPAEVEAAVLEMDCVAEVAVIGVQDARWGEVGWAYIVPRAGHSVTPEQVLAHLEGRCARYKRPQRIIITDSLPRTGSGKVQKHLLRQRAADDTNSSNSP</sequence>
<evidence type="ECO:0000313" key="3">
    <source>
        <dbReference type="EMBL" id="OYQ34505.1"/>
    </source>
</evidence>
<dbReference type="Pfam" id="PF00501">
    <property type="entry name" value="AMP-binding"/>
    <property type="match status" value="1"/>
</dbReference>
<dbReference type="InterPro" id="IPR000873">
    <property type="entry name" value="AMP-dep_synth/lig_dom"/>
</dbReference>
<dbReference type="EMBL" id="NOXU01000028">
    <property type="protein sequence ID" value="OYQ34505.1"/>
    <property type="molecule type" value="Genomic_DNA"/>
</dbReference>
<feature type="domain" description="AMP-binding enzyme C-terminal" evidence="2">
    <location>
        <begin position="420"/>
        <end position="495"/>
    </location>
</feature>
<accession>A0A255Z0R6</accession>
<protein>
    <submittedName>
        <fullName evidence="3">Acyl-CoA synthetase</fullName>
    </submittedName>
</protein>
<dbReference type="PROSITE" id="PS00455">
    <property type="entry name" value="AMP_BINDING"/>
    <property type="match status" value="1"/>
</dbReference>
<dbReference type="InterPro" id="IPR025110">
    <property type="entry name" value="AMP-bd_C"/>
</dbReference>
<dbReference type="SUPFAM" id="SSF56801">
    <property type="entry name" value="Acetyl-CoA synthetase-like"/>
    <property type="match status" value="1"/>
</dbReference>
<comment type="caution">
    <text evidence="3">The sequence shown here is derived from an EMBL/GenBank/DDBJ whole genome shotgun (WGS) entry which is preliminary data.</text>
</comment>
<dbReference type="InterPro" id="IPR020845">
    <property type="entry name" value="AMP-binding_CS"/>
</dbReference>
<dbReference type="InterPro" id="IPR042099">
    <property type="entry name" value="ANL_N_sf"/>
</dbReference>
<dbReference type="PANTHER" id="PTHR43201">
    <property type="entry name" value="ACYL-COA SYNTHETASE"/>
    <property type="match status" value="1"/>
</dbReference>
<dbReference type="Proteomes" id="UP000216998">
    <property type="component" value="Unassembled WGS sequence"/>
</dbReference>
<gene>
    <name evidence="3" type="ORF">CHU95_10795</name>
</gene>
<organism evidence="3 4">
    <name type="scientific">Niveispirillum lacus</name>
    <dbReference type="NCBI Taxonomy" id="1981099"/>
    <lineage>
        <taxon>Bacteria</taxon>
        <taxon>Pseudomonadati</taxon>
        <taxon>Pseudomonadota</taxon>
        <taxon>Alphaproteobacteria</taxon>
        <taxon>Rhodospirillales</taxon>
        <taxon>Azospirillaceae</taxon>
        <taxon>Niveispirillum</taxon>
    </lineage>
</organism>
<evidence type="ECO:0000259" key="2">
    <source>
        <dbReference type="Pfam" id="PF13193"/>
    </source>
</evidence>
<dbReference type="Pfam" id="PF13193">
    <property type="entry name" value="AMP-binding_C"/>
    <property type="match status" value="1"/>
</dbReference>
<dbReference type="AlphaFoldDB" id="A0A255Z0R6"/>
<dbReference type="GO" id="GO:0031956">
    <property type="term" value="F:medium-chain fatty acid-CoA ligase activity"/>
    <property type="evidence" value="ECO:0007669"/>
    <property type="project" value="TreeGrafter"/>
</dbReference>